<gene>
    <name evidence="2" type="ORF">FYJ69_02470</name>
</gene>
<evidence type="ECO:0000313" key="3">
    <source>
        <dbReference type="Proteomes" id="UP000434342"/>
    </source>
</evidence>
<evidence type="ECO:0000259" key="1">
    <source>
        <dbReference type="Pfam" id="PF00535"/>
    </source>
</evidence>
<accession>A0A6N7X937</accession>
<dbReference type="GO" id="GO:0016758">
    <property type="term" value="F:hexosyltransferase activity"/>
    <property type="evidence" value="ECO:0007669"/>
    <property type="project" value="UniProtKB-ARBA"/>
</dbReference>
<name>A0A6N7X937_9ACTN</name>
<dbReference type="PANTHER" id="PTHR22916">
    <property type="entry name" value="GLYCOSYLTRANSFERASE"/>
    <property type="match status" value="1"/>
</dbReference>
<dbReference type="Proteomes" id="UP000434342">
    <property type="component" value="Unassembled WGS sequence"/>
</dbReference>
<proteinExistence type="predicted"/>
<keyword evidence="2" id="KW-0808">Transferase</keyword>
<protein>
    <submittedName>
        <fullName evidence="2">Glycosyltransferase</fullName>
    </submittedName>
</protein>
<dbReference type="EMBL" id="VUND01000001">
    <property type="protein sequence ID" value="MST59779.1"/>
    <property type="molecule type" value="Genomic_DNA"/>
</dbReference>
<dbReference type="Gene3D" id="3.90.550.10">
    <property type="entry name" value="Spore Coat Polysaccharide Biosynthesis Protein SpsA, Chain A"/>
    <property type="match status" value="1"/>
</dbReference>
<dbReference type="AlphaFoldDB" id="A0A6N7X937"/>
<dbReference type="InterPro" id="IPR029044">
    <property type="entry name" value="Nucleotide-diphossugar_trans"/>
</dbReference>
<dbReference type="PANTHER" id="PTHR22916:SF3">
    <property type="entry name" value="UDP-GLCNAC:BETAGAL BETA-1,3-N-ACETYLGLUCOSAMINYLTRANSFERASE-LIKE PROTEIN 1"/>
    <property type="match status" value="1"/>
</dbReference>
<reference evidence="2 3" key="1">
    <citation type="submission" date="2019-08" db="EMBL/GenBank/DDBJ databases">
        <title>In-depth cultivation of the pig gut microbiome towards novel bacterial diversity and tailored functional studies.</title>
        <authorList>
            <person name="Wylensek D."/>
            <person name="Hitch T.C.A."/>
            <person name="Clavel T."/>
        </authorList>
    </citation>
    <scope>NUCLEOTIDE SEQUENCE [LARGE SCALE GENOMIC DNA]</scope>
    <source>
        <strain evidence="2 3">WB01_CNA04</strain>
    </source>
</reference>
<dbReference type="SUPFAM" id="SSF53448">
    <property type="entry name" value="Nucleotide-diphospho-sugar transferases"/>
    <property type="match status" value="1"/>
</dbReference>
<comment type="caution">
    <text evidence="2">The sequence shown here is derived from an EMBL/GenBank/DDBJ whole genome shotgun (WGS) entry which is preliminary data.</text>
</comment>
<evidence type="ECO:0000313" key="2">
    <source>
        <dbReference type="EMBL" id="MST59779.1"/>
    </source>
</evidence>
<feature type="domain" description="Glycosyltransferase 2-like" evidence="1">
    <location>
        <begin position="30"/>
        <end position="173"/>
    </location>
</feature>
<dbReference type="InterPro" id="IPR001173">
    <property type="entry name" value="Glyco_trans_2-like"/>
</dbReference>
<sequence length="340" mass="38229">MTASLTSLANHGIGLRTPKGETVSRDPKVTVVLPVYREPVDVIKRAADSIDGQTYGNISTLVVLDDPDNLEAREFLEEYCGDRERFSLKVNERNLGLASSLNSAIADIKDGCDLICRMDSDDIAHKERVEREVAYLSEHHLDLVGCFMNVVNEEGTFLYRADGLPTSASEVAKALGYNNCVMHPTWLGKAEILARGYRPIPLSEDYDFLLRLELDGYEIGNCPETLLDYTISSGSISRSSLFRQYLFQRELTRTYREGKVADVEEVQHKVDDVWTPAREWRFSRAYYQMNAFLGSASAAKRLAHVLPLIGALVKSHWYVGKAYRLARVRLIARQTLQASA</sequence>
<organism evidence="2 3">
    <name type="scientific">Parafannyhessea umbonata</name>
    <dbReference type="NCBI Taxonomy" id="604330"/>
    <lineage>
        <taxon>Bacteria</taxon>
        <taxon>Bacillati</taxon>
        <taxon>Actinomycetota</taxon>
        <taxon>Coriobacteriia</taxon>
        <taxon>Coriobacteriales</taxon>
        <taxon>Atopobiaceae</taxon>
        <taxon>Parafannyhessea</taxon>
    </lineage>
</organism>
<dbReference type="Pfam" id="PF00535">
    <property type="entry name" value="Glycos_transf_2"/>
    <property type="match status" value="1"/>
</dbReference>